<reference evidence="2" key="1">
    <citation type="submission" date="2019-04" db="EMBL/GenBank/DDBJ databases">
        <title>Draft genome sequence of Pseudonocardiaceae bacterium SL3-2-4.</title>
        <authorList>
            <person name="Ningsih F."/>
            <person name="Yokota A."/>
            <person name="Sakai Y."/>
            <person name="Nanatani K."/>
            <person name="Yabe S."/>
            <person name="Oetari A."/>
            <person name="Sjamsuridzal W."/>
        </authorList>
    </citation>
    <scope>NUCLEOTIDE SEQUENCE [LARGE SCALE GENOMIC DNA]</scope>
    <source>
        <strain evidence="2">SL3-2-4</strain>
    </source>
</reference>
<keyword evidence="2" id="KW-1185">Reference proteome</keyword>
<dbReference type="AlphaFoldDB" id="A0A4D4J9R6"/>
<organism evidence="1 2">
    <name type="scientific">Gandjariella thermophila</name>
    <dbReference type="NCBI Taxonomy" id="1931992"/>
    <lineage>
        <taxon>Bacteria</taxon>
        <taxon>Bacillati</taxon>
        <taxon>Actinomycetota</taxon>
        <taxon>Actinomycetes</taxon>
        <taxon>Pseudonocardiales</taxon>
        <taxon>Pseudonocardiaceae</taxon>
        <taxon>Gandjariella</taxon>
    </lineage>
</organism>
<proteinExistence type="predicted"/>
<dbReference type="Proteomes" id="UP000298860">
    <property type="component" value="Unassembled WGS sequence"/>
</dbReference>
<dbReference type="EMBL" id="BJFL01000008">
    <property type="protein sequence ID" value="GDY30583.1"/>
    <property type="molecule type" value="Genomic_DNA"/>
</dbReference>
<name>A0A4D4J9R6_9PSEU</name>
<comment type="caution">
    <text evidence="1">The sequence shown here is derived from an EMBL/GenBank/DDBJ whole genome shotgun (WGS) entry which is preliminary data.</text>
</comment>
<sequence length="44" mass="4573">MVSAGRLPNRLIDYPAAGIDAYKAGAPFGVRGWISRSVPAGTRG</sequence>
<accession>A0A4D4J9R6</accession>
<protein>
    <submittedName>
        <fullName evidence="1">Uncharacterized protein</fullName>
    </submittedName>
</protein>
<evidence type="ECO:0000313" key="2">
    <source>
        <dbReference type="Proteomes" id="UP000298860"/>
    </source>
</evidence>
<gene>
    <name evidence="1" type="ORF">GTS_22160</name>
</gene>
<evidence type="ECO:0000313" key="1">
    <source>
        <dbReference type="EMBL" id="GDY30583.1"/>
    </source>
</evidence>